<reference evidence="1 2" key="1">
    <citation type="submission" date="2022-06" db="EMBL/GenBank/DDBJ databases">
        <title>Genomic Encyclopedia of Archaeal and Bacterial Type Strains, Phase II (KMG-II): from individual species to whole genera.</title>
        <authorList>
            <person name="Goeker M."/>
        </authorList>
    </citation>
    <scope>NUCLEOTIDE SEQUENCE [LARGE SCALE GENOMIC DNA]</scope>
    <source>
        <strain evidence="1 2">DSM 44255</strain>
    </source>
</reference>
<evidence type="ECO:0000313" key="2">
    <source>
        <dbReference type="Proteomes" id="UP001205185"/>
    </source>
</evidence>
<sequence>MEFLKVAGKTLHRASIEEQDLVDEPLDFAGAFAYRDARLGPGEQSGVTGGGSLSVVVITDVDLSGSRLSPVELANVRFDGADLANATVSAPVARRTEFLRSQAIGLRLDIDQAADVYARDCRFDYATLRFGDVKNTVVFQRCSFRESLLAGDLSNVVFDECDLIDTDFEATRATGCDLTESRVTGVRGLLSMRGARIYADQANALASQLAAEAGLNVIP</sequence>
<dbReference type="EMBL" id="JAMTCO010000001">
    <property type="protein sequence ID" value="MCP2267747.1"/>
    <property type="molecule type" value="Genomic_DNA"/>
</dbReference>
<dbReference type="Gene3D" id="2.160.20.80">
    <property type="entry name" value="E3 ubiquitin-protein ligase SopA"/>
    <property type="match status" value="1"/>
</dbReference>
<proteinExistence type="predicted"/>
<dbReference type="RefSeq" id="WP_253884664.1">
    <property type="nucleotide sequence ID" value="NZ_BAAAVB010000002.1"/>
</dbReference>
<protein>
    <submittedName>
        <fullName evidence="1">Uncharacterized protein YjbI, contains pentapeptide repeats</fullName>
    </submittedName>
</protein>
<dbReference type="InterPro" id="IPR001646">
    <property type="entry name" value="5peptide_repeat"/>
</dbReference>
<dbReference type="SUPFAM" id="SSF141571">
    <property type="entry name" value="Pentapeptide repeat-like"/>
    <property type="match status" value="1"/>
</dbReference>
<keyword evidence="2" id="KW-1185">Reference proteome</keyword>
<gene>
    <name evidence="1" type="ORF">LV75_000229</name>
</gene>
<evidence type="ECO:0000313" key="1">
    <source>
        <dbReference type="EMBL" id="MCP2267747.1"/>
    </source>
</evidence>
<comment type="caution">
    <text evidence="1">The sequence shown here is derived from an EMBL/GenBank/DDBJ whole genome shotgun (WGS) entry which is preliminary data.</text>
</comment>
<dbReference type="Proteomes" id="UP001205185">
    <property type="component" value="Unassembled WGS sequence"/>
</dbReference>
<dbReference type="Pfam" id="PF00805">
    <property type="entry name" value="Pentapeptide"/>
    <property type="match status" value="1"/>
</dbReference>
<organism evidence="1 2">
    <name type="scientific">Actinokineospora diospyrosa</name>
    <dbReference type="NCBI Taxonomy" id="103728"/>
    <lineage>
        <taxon>Bacteria</taxon>
        <taxon>Bacillati</taxon>
        <taxon>Actinomycetota</taxon>
        <taxon>Actinomycetes</taxon>
        <taxon>Pseudonocardiales</taxon>
        <taxon>Pseudonocardiaceae</taxon>
        <taxon>Actinokineospora</taxon>
    </lineage>
</organism>
<name>A0ABT1I545_9PSEU</name>
<accession>A0ABT1I545</accession>